<evidence type="ECO:0000256" key="3">
    <source>
        <dbReference type="ARBA" id="ARBA00023136"/>
    </source>
</evidence>
<evidence type="ECO:0000256" key="1">
    <source>
        <dbReference type="ARBA" id="ARBA00004370"/>
    </source>
</evidence>
<dbReference type="AlphaFoldDB" id="A0A5K0Y5A5"/>
<dbReference type="EMBL" id="LR721776">
    <property type="protein sequence ID" value="VVV72447.1"/>
    <property type="molecule type" value="Genomic_DNA"/>
</dbReference>
<organism evidence="4">
    <name type="scientific">Nymphaea colorata</name>
    <name type="common">pocket water lily</name>
    <dbReference type="NCBI Taxonomy" id="210225"/>
    <lineage>
        <taxon>Eukaryota</taxon>
        <taxon>Viridiplantae</taxon>
        <taxon>Streptophyta</taxon>
        <taxon>Embryophyta</taxon>
        <taxon>Tracheophyta</taxon>
        <taxon>Spermatophyta</taxon>
        <taxon>Magnoliopsida</taxon>
        <taxon>Nymphaeales</taxon>
        <taxon>Nymphaeaceae</taxon>
        <taxon>Nymphaea</taxon>
    </lineage>
</organism>
<comment type="subcellular location">
    <subcellularLocation>
        <location evidence="1">Membrane</location>
    </subcellularLocation>
</comment>
<accession>A0A5K0Y5A5</accession>
<keyword evidence="3" id="KW-0472">Membrane</keyword>
<dbReference type="Gene3D" id="1.20.120.290">
    <property type="entry name" value="Oxygen-evolving enhancer protein 3 (PsbQ), four-helix up-down bundle"/>
    <property type="match status" value="1"/>
</dbReference>
<evidence type="ECO:0000256" key="2">
    <source>
        <dbReference type="ARBA" id="ARBA00023078"/>
    </source>
</evidence>
<protein>
    <submittedName>
        <fullName evidence="4">Uncharacterized protein</fullName>
    </submittedName>
</protein>
<evidence type="ECO:0000313" key="4">
    <source>
        <dbReference type="EMBL" id="VVV72447.1"/>
    </source>
</evidence>
<dbReference type="SUPFAM" id="SSF101112">
    <property type="entry name" value="Oxygen-evolving enhancer protein 3"/>
    <property type="match status" value="1"/>
</dbReference>
<reference evidence="4" key="1">
    <citation type="submission" date="2019-09" db="EMBL/GenBank/DDBJ databases">
        <authorList>
            <person name="Zhang L."/>
        </authorList>
    </citation>
    <scope>NUCLEOTIDE SEQUENCE</scope>
</reference>
<proteinExistence type="predicted"/>
<dbReference type="Pfam" id="PF05757">
    <property type="entry name" value="PsbQ"/>
    <property type="match status" value="1"/>
</dbReference>
<name>A0A5K0Y5A5_9MAGN</name>
<dbReference type="GO" id="GO:0019898">
    <property type="term" value="C:extrinsic component of membrane"/>
    <property type="evidence" value="ECO:0007669"/>
    <property type="project" value="InterPro"/>
</dbReference>
<sequence length="32" mass="3450">MDHAAKIKSSPEAEKYYAQTVSALNDVLAKLG</sequence>
<dbReference type="GO" id="GO:0009654">
    <property type="term" value="C:photosystem II oxygen evolving complex"/>
    <property type="evidence" value="ECO:0007669"/>
    <property type="project" value="InterPro"/>
</dbReference>
<keyword evidence="2" id="KW-0793">Thylakoid</keyword>
<dbReference type="GO" id="GO:0015979">
    <property type="term" value="P:photosynthesis"/>
    <property type="evidence" value="ECO:0007669"/>
    <property type="project" value="InterPro"/>
</dbReference>
<dbReference type="InterPro" id="IPR023222">
    <property type="entry name" value="PsbQ-like_dom_sf"/>
</dbReference>
<dbReference type="InterPro" id="IPR008797">
    <property type="entry name" value="PSII_PsbQ"/>
</dbReference>
<gene>
    <name evidence="4" type="ORF">NYM_LOCUS6077</name>
</gene>
<dbReference type="GO" id="GO:0005509">
    <property type="term" value="F:calcium ion binding"/>
    <property type="evidence" value="ECO:0007669"/>
    <property type="project" value="InterPro"/>
</dbReference>